<proteinExistence type="inferred from homology"/>
<reference evidence="8" key="1">
    <citation type="journal article" date="2014" name="Nucleic Acids Res.">
        <title>The evolutionary dynamics of variant antigen genes in Babesia reveal a history of genomic innovation underlying host-parasite interaction.</title>
        <authorList>
            <person name="Jackson A.P."/>
            <person name="Otto T.D."/>
            <person name="Darby A."/>
            <person name="Ramaprasad A."/>
            <person name="Xia D."/>
            <person name="Echaide I.E."/>
            <person name="Farber M."/>
            <person name="Gahlot S."/>
            <person name="Gamble J."/>
            <person name="Gupta D."/>
            <person name="Gupta Y."/>
            <person name="Jackson L."/>
            <person name="Malandrin L."/>
            <person name="Malas T.B."/>
            <person name="Moussa E."/>
            <person name="Nair M."/>
            <person name="Reid A.J."/>
            <person name="Sanders M."/>
            <person name="Sharma J."/>
            <person name="Tracey A."/>
            <person name="Quail M.A."/>
            <person name="Weir W."/>
            <person name="Wastling J.M."/>
            <person name="Hall N."/>
            <person name="Willadsen P."/>
            <person name="Lingelbach K."/>
            <person name="Shiels B."/>
            <person name="Tait A."/>
            <person name="Berriman M."/>
            <person name="Allred D.R."/>
            <person name="Pain A."/>
        </authorList>
    </citation>
    <scope>NUCLEOTIDE SEQUENCE</scope>
    <source>
        <strain evidence="8">1802A</strain>
    </source>
</reference>
<sequence>MSRIHRQHSFGDSDLPGSVVISKTLERRITQGDVDLEELEAQQCDALVSTLKLLIDTCDNTAPVDAVDVGSCHNVRISYSPQIVQQLTEKRYKERLEGISVANSVQYIRFKPGCLVEYSEELRIAILSVLVALVVDYVTRSSDSDKDDLIRWGSTTLRRIGKLLALNDMMLDALVKPVEQYSTLKELYVDLDGIVKKTPHLQEIHLQLAEMQDELDREFNTNMEEAKNYLNTPDMIKTAKKCIKRGLLGSISKKINRVLSRPHEMSRSRSRNEDCDNPKHEGLDHSEDPSGCVADEHDSEDDADEYADDLGEFNVKDELLLEAVPGSAVLLRSLVSSYIMSGSNDSRVQQLFQDFSAALGVSSHTVLALENHIATEIVNAIHSTSSSRATKKVTRNMKIAAVAAGGGALIAVSAGMATPVIAAGLAVLGIGGGGVSGLWATTEEAELLASVFGVGSTGLVGWRSKKVTAKMQFEFHHVNEQSGRSLAVCIGVHGILTQEAGIYSLWEDAVRAPLCDFYALQWESILLHSLGSMCQQMTTQPFSASLPILWQKYTRGGSSECSIQWPLALIHYATPLDNAWTVAKQRAQQYGSTLAYAIMDRQAVGERPISLVGYSIGARVILYALLKLNEKRKLNMVKDVVVMGLPSTAGPNEWAQCRSVVAGRLINVYSRDDWLLGYLYRYLEAGTNVAGLRPVLCDNIENYDATEVISDHCAYIHKMSDILTLVHIDL</sequence>
<evidence type="ECO:0000313" key="9">
    <source>
        <dbReference type="Proteomes" id="UP001195914"/>
    </source>
</evidence>
<feature type="region of interest" description="Disordered" evidence="6">
    <location>
        <begin position="259"/>
        <end position="304"/>
    </location>
</feature>
<dbReference type="InterPro" id="IPR029058">
    <property type="entry name" value="AB_hydrolase_fold"/>
</dbReference>
<dbReference type="AlphaFoldDB" id="A0AAD9LI53"/>
<keyword evidence="9" id="KW-1185">Reference proteome</keyword>
<dbReference type="PANTHER" id="PTHR17920:SF3">
    <property type="entry name" value="TRANSMEMBRANE AND COILED-COIL DOMAIN-CONTAINING PROTEIN 4"/>
    <property type="match status" value="1"/>
</dbReference>
<keyword evidence="5 7" id="KW-0472">Membrane</keyword>
<reference evidence="8" key="2">
    <citation type="submission" date="2021-05" db="EMBL/GenBank/DDBJ databases">
        <authorList>
            <person name="Pain A."/>
        </authorList>
    </citation>
    <scope>NUCLEOTIDE SEQUENCE</scope>
    <source>
        <strain evidence="8">1802A</strain>
    </source>
</reference>
<dbReference type="Proteomes" id="UP001195914">
    <property type="component" value="Unassembled WGS sequence"/>
</dbReference>
<accession>A0AAD9LI53</accession>
<protein>
    <submittedName>
        <fullName evidence="8">Uncharacterized protein</fullName>
    </submittedName>
</protein>
<evidence type="ECO:0000256" key="6">
    <source>
        <dbReference type="SAM" id="MobiDB-lite"/>
    </source>
</evidence>
<dbReference type="Gene3D" id="3.40.50.1820">
    <property type="entry name" value="alpha/beta hydrolase"/>
    <property type="match status" value="1"/>
</dbReference>
<evidence type="ECO:0000256" key="4">
    <source>
        <dbReference type="ARBA" id="ARBA00022989"/>
    </source>
</evidence>
<keyword evidence="3 7" id="KW-0812">Transmembrane</keyword>
<organism evidence="8 9">
    <name type="scientific">Babesia divergens</name>
    <dbReference type="NCBI Taxonomy" id="32595"/>
    <lineage>
        <taxon>Eukaryota</taxon>
        <taxon>Sar</taxon>
        <taxon>Alveolata</taxon>
        <taxon>Apicomplexa</taxon>
        <taxon>Aconoidasida</taxon>
        <taxon>Piroplasmida</taxon>
        <taxon>Babesiidae</taxon>
        <taxon>Babesia</taxon>
    </lineage>
</organism>
<evidence type="ECO:0000256" key="7">
    <source>
        <dbReference type="SAM" id="Phobius"/>
    </source>
</evidence>
<name>A0AAD9LI53_BABDI</name>
<dbReference type="PANTHER" id="PTHR17920">
    <property type="entry name" value="TRANSMEMBRANE AND COILED-COIL DOMAIN-CONTAINING PROTEIN 4 TMCO4"/>
    <property type="match status" value="1"/>
</dbReference>
<comment type="caution">
    <text evidence="8">The sequence shown here is derived from an EMBL/GenBank/DDBJ whole genome shotgun (WGS) entry which is preliminary data.</text>
</comment>
<dbReference type="Pfam" id="PF05277">
    <property type="entry name" value="DUF726"/>
    <property type="match status" value="1"/>
</dbReference>
<evidence type="ECO:0000256" key="2">
    <source>
        <dbReference type="ARBA" id="ARBA00009824"/>
    </source>
</evidence>
<evidence type="ECO:0000256" key="1">
    <source>
        <dbReference type="ARBA" id="ARBA00004141"/>
    </source>
</evidence>
<dbReference type="InterPro" id="IPR007941">
    <property type="entry name" value="DUF726"/>
</dbReference>
<feature type="transmembrane region" description="Helical" evidence="7">
    <location>
        <begin position="399"/>
        <end position="427"/>
    </location>
</feature>
<comment type="similarity">
    <text evidence="2">Belongs to the TMCO4 family.</text>
</comment>
<keyword evidence="4 7" id="KW-1133">Transmembrane helix</keyword>
<dbReference type="GO" id="GO:0016020">
    <property type="term" value="C:membrane"/>
    <property type="evidence" value="ECO:0007669"/>
    <property type="project" value="UniProtKB-SubCell"/>
</dbReference>
<dbReference type="SUPFAM" id="SSF53474">
    <property type="entry name" value="alpha/beta-Hydrolases"/>
    <property type="match status" value="1"/>
</dbReference>
<evidence type="ECO:0000256" key="3">
    <source>
        <dbReference type="ARBA" id="ARBA00022692"/>
    </source>
</evidence>
<comment type="subcellular location">
    <subcellularLocation>
        <location evidence="1">Membrane</location>
        <topology evidence="1">Multi-pass membrane protein</topology>
    </subcellularLocation>
</comment>
<gene>
    <name evidence="8" type="ORF">X943_002542</name>
</gene>
<evidence type="ECO:0000313" key="8">
    <source>
        <dbReference type="EMBL" id="KAK1936279.1"/>
    </source>
</evidence>
<evidence type="ECO:0000256" key="5">
    <source>
        <dbReference type="ARBA" id="ARBA00023136"/>
    </source>
</evidence>
<dbReference type="EMBL" id="JAHBMH010000044">
    <property type="protein sequence ID" value="KAK1936279.1"/>
    <property type="molecule type" value="Genomic_DNA"/>
</dbReference>
<feature type="compositionally biased region" description="Basic and acidic residues" evidence="6">
    <location>
        <begin position="261"/>
        <end position="288"/>
    </location>
</feature>